<evidence type="ECO:0000259" key="2">
    <source>
        <dbReference type="PROSITE" id="PS50968"/>
    </source>
</evidence>
<dbReference type="InterPro" id="IPR011053">
    <property type="entry name" value="Single_hybrid_motif"/>
</dbReference>
<sequence length="135" mass="15486">MPSTGGHMFFPEELLYNEDHVWIEEDGEQVTIGITESLQDDVEEILSIEMPDVETELELGDTLVTIELRQGMLEIYAPLSGEIVEINKDLSDSPEWLMSSPYEDGWIIRMKLTRPEEIDDLMDADDYTEFVQGDL</sequence>
<dbReference type="HOGENOM" id="CLU_097408_2_2_7"/>
<name>Q3A1H9_SYNC1</name>
<dbReference type="InterPro" id="IPR000089">
    <property type="entry name" value="Biotin_lipoyl"/>
</dbReference>
<dbReference type="AlphaFoldDB" id="Q3A1H9"/>
<evidence type="ECO:0000256" key="1">
    <source>
        <dbReference type="ARBA" id="ARBA00022823"/>
    </source>
</evidence>
<dbReference type="GO" id="GO:0005737">
    <property type="term" value="C:cytoplasm"/>
    <property type="evidence" value="ECO:0007669"/>
    <property type="project" value="TreeGrafter"/>
</dbReference>
<protein>
    <submittedName>
        <fullName evidence="3">Lipoyl carrier protein LarG</fullName>
    </submittedName>
</protein>
<feature type="domain" description="Lipoyl-binding" evidence="2">
    <location>
        <begin position="29"/>
        <end position="111"/>
    </location>
</feature>
<dbReference type="GO" id="GO:0005960">
    <property type="term" value="C:glycine cleavage complex"/>
    <property type="evidence" value="ECO:0007669"/>
    <property type="project" value="InterPro"/>
</dbReference>
<dbReference type="SUPFAM" id="SSF51230">
    <property type="entry name" value="Single hybrid motif"/>
    <property type="match status" value="1"/>
</dbReference>
<keyword evidence="1" id="KW-0450">Lipoyl</keyword>
<gene>
    <name evidence="3" type="primary">larG</name>
    <name evidence="3" type="ordered locus">Pcar_2540</name>
</gene>
<dbReference type="PANTHER" id="PTHR11715:SF3">
    <property type="entry name" value="GLYCINE CLEAVAGE SYSTEM H PROTEIN-RELATED"/>
    <property type="match status" value="1"/>
</dbReference>
<evidence type="ECO:0000313" key="4">
    <source>
        <dbReference type="Proteomes" id="UP000002534"/>
    </source>
</evidence>
<reference evidence="4" key="1">
    <citation type="submission" date="2005-10" db="EMBL/GenBank/DDBJ databases">
        <title>Complete sequence of Pelobacter carbinolicus DSM 2380.</title>
        <authorList>
            <person name="Copeland A."/>
            <person name="Lucas S."/>
            <person name="Lapidus A."/>
            <person name="Barry K."/>
            <person name="Detter J.C."/>
            <person name="Glavina T."/>
            <person name="Hammon N."/>
            <person name="Israni S."/>
            <person name="Pitluck S."/>
            <person name="Chertkov O."/>
            <person name="Schmutz J."/>
            <person name="Larimer F."/>
            <person name="Land M."/>
            <person name="Kyrpides N."/>
            <person name="Ivanova N."/>
            <person name="Richardson P."/>
        </authorList>
    </citation>
    <scope>NUCLEOTIDE SEQUENCE [LARGE SCALE GENOMIC DNA]</scope>
    <source>
        <strain evidence="4">DSM 2380 / NBRC 103641 / GraBd1</strain>
    </source>
</reference>
<dbReference type="InterPro" id="IPR033753">
    <property type="entry name" value="GCV_H/Fam206"/>
</dbReference>
<dbReference type="InterPro" id="IPR002930">
    <property type="entry name" value="GCV_H"/>
</dbReference>
<dbReference type="STRING" id="338963.Pcar_2540"/>
<dbReference type="Gene3D" id="2.40.50.100">
    <property type="match status" value="1"/>
</dbReference>
<dbReference type="Proteomes" id="UP000002534">
    <property type="component" value="Chromosome"/>
</dbReference>
<dbReference type="Pfam" id="PF01597">
    <property type="entry name" value="GCV_H"/>
    <property type="match status" value="1"/>
</dbReference>
<dbReference type="KEGG" id="pca:Pcar_2540"/>
<reference evidence="3 4" key="2">
    <citation type="journal article" date="2012" name="BMC Genomics">
        <title>The genome of Pelobacter carbinolicus reveals surprising metabolic capabilities and physiological features.</title>
        <authorList>
            <person name="Aklujkar M."/>
            <person name="Haveman S.A."/>
            <person name="Didonato R.Jr."/>
            <person name="Chertkov O."/>
            <person name="Han C.S."/>
            <person name="Land M.L."/>
            <person name="Brown P."/>
            <person name="Lovley D.R."/>
        </authorList>
    </citation>
    <scope>NUCLEOTIDE SEQUENCE [LARGE SCALE GENOMIC DNA]</scope>
    <source>
        <strain evidence="4">DSM 2380 / NBRC 103641 / GraBd1</strain>
    </source>
</reference>
<dbReference type="eggNOG" id="COG0509">
    <property type="taxonomic scope" value="Bacteria"/>
</dbReference>
<dbReference type="GO" id="GO:0019464">
    <property type="term" value="P:glycine decarboxylation via glycine cleavage system"/>
    <property type="evidence" value="ECO:0007669"/>
    <property type="project" value="InterPro"/>
</dbReference>
<evidence type="ECO:0000313" key="3">
    <source>
        <dbReference type="EMBL" id="ABA89778.1"/>
    </source>
</evidence>
<dbReference type="EMBL" id="CP000142">
    <property type="protein sequence ID" value="ABA89778.1"/>
    <property type="molecule type" value="Genomic_DNA"/>
</dbReference>
<organism evidence="3 4">
    <name type="scientific">Syntrophotalea carbinolica (strain DSM 2380 / NBRC 103641 / GraBd1)</name>
    <name type="common">Pelobacter carbinolicus</name>
    <dbReference type="NCBI Taxonomy" id="338963"/>
    <lineage>
        <taxon>Bacteria</taxon>
        <taxon>Pseudomonadati</taxon>
        <taxon>Thermodesulfobacteriota</taxon>
        <taxon>Desulfuromonadia</taxon>
        <taxon>Desulfuromonadales</taxon>
        <taxon>Syntrophotaleaceae</taxon>
        <taxon>Syntrophotalea</taxon>
    </lineage>
</organism>
<keyword evidence="4" id="KW-1185">Reference proteome</keyword>
<dbReference type="CDD" id="cd06848">
    <property type="entry name" value="GCS_H"/>
    <property type="match status" value="1"/>
</dbReference>
<dbReference type="NCBIfam" id="NF002270">
    <property type="entry name" value="PRK01202.1"/>
    <property type="match status" value="1"/>
</dbReference>
<dbReference type="PROSITE" id="PS50968">
    <property type="entry name" value="BIOTINYL_LIPOYL"/>
    <property type="match status" value="1"/>
</dbReference>
<proteinExistence type="predicted"/>
<dbReference type="GO" id="GO:0009249">
    <property type="term" value="P:protein lipoylation"/>
    <property type="evidence" value="ECO:0007669"/>
    <property type="project" value="TreeGrafter"/>
</dbReference>
<accession>Q3A1H9</accession>
<dbReference type="PANTHER" id="PTHR11715">
    <property type="entry name" value="GLYCINE CLEAVAGE SYSTEM H PROTEIN"/>
    <property type="match status" value="1"/>
</dbReference>